<sequence length="69" mass="7693">MSDLSSQLVDILGIALILYMFFYFIIELGPLLADSSFGRQFLSSLESIGILFVVFVVVYFVATVYANSQ</sequence>
<keyword evidence="1" id="KW-0812">Transmembrane</keyword>
<comment type="caution">
    <text evidence="2">The sequence shown here is derived from an EMBL/GenBank/DDBJ whole genome shotgun (WGS) entry which is preliminary data.</text>
</comment>
<feature type="transmembrane region" description="Helical" evidence="1">
    <location>
        <begin position="12"/>
        <end position="33"/>
    </location>
</feature>
<evidence type="ECO:0000313" key="2">
    <source>
        <dbReference type="EMBL" id="OYR60498.1"/>
    </source>
</evidence>
<proteinExistence type="predicted"/>
<protein>
    <submittedName>
        <fullName evidence="2">Uncharacterized protein</fullName>
    </submittedName>
</protein>
<dbReference type="Proteomes" id="UP000215731">
    <property type="component" value="Unassembled WGS sequence"/>
</dbReference>
<accession>A0A256IVA1</accession>
<dbReference type="EMBL" id="NHOZ01000142">
    <property type="protein sequence ID" value="OYR60498.1"/>
    <property type="molecule type" value="Genomic_DNA"/>
</dbReference>
<reference evidence="2 3" key="1">
    <citation type="journal article" date="2014" name="Front. Microbiol.">
        <title>Population and genomic analysis of the genus Halorubrum.</title>
        <authorList>
            <person name="Fullmer M.S."/>
            <person name="Soucy S.M."/>
            <person name="Swithers K.S."/>
            <person name="Makkay A.M."/>
            <person name="Wheeler R."/>
            <person name="Ventosa A."/>
            <person name="Gogarten J.P."/>
            <person name="Papke R.T."/>
        </authorList>
    </citation>
    <scope>NUCLEOTIDE SEQUENCE [LARGE SCALE GENOMIC DNA]</scope>
    <source>
        <strain evidence="2 3">Ga36</strain>
    </source>
</reference>
<organism evidence="2 3">
    <name type="scientific">Halorubrum ezzemoulense</name>
    <name type="common">Halorubrum chaoviator</name>
    <dbReference type="NCBI Taxonomy" id="337243"/>
    <lineage>
        <taxon>Archaea</taxon>
        <taxon>Methanobacteriati</taxon>
        <taxon>Methanobacteriota</taxon>
        <taxon>Stenosarchaea group</taxon>
        <taxon>Halobacteria</taxon>
        <taxon>Halobacteriales</taxon>
        <taxon>Haloferacaceae</taxon>
        <taxon>Halorubrum</taxon>
    </lineage>
</organism>
<keyword evidence="1" id="KW-1133">Transmembrane helix</keyword>
<dbReference type="AlphaFoldDB" id="A0A256IVA1"/>
<dbReference type="RefSeq" id="WP_094553598.1">
    <property type="nucleotide sequence ID" value="NZ_NHOZ01000142.1"/>
</dbReference>
<evidence type="ECO:0000256" key="1">
    <source>
        <dbReference type="SAM" id="Phobius"/>
    </source>
</evidence>
<keyword evidence="1" id="KW-0472">Membrane</keyword>
<gene>
    <name evidence="2" type="ORF">DJ80_15365</name>
</gene>
<evidence type="ECO:0000313" key="3">
    <source>
        <dbReference type="Proteomes" id="UP000215731"/>
    </source>
</evidence>
<name>A0A256IVA1_HALEZ</name>
<feature type="transmembrane region" description="Helical" evidence="1">
    <location>
        <begin position="45"/>
        <end position="66"/>
    </location>
</feature>